<organism evidence="2 3">
    <name type="scientific">Pisolithus microcarpus 441</name>
    <dbReference type="NCBI Taxonomy" id="765257"/>
    <lineage>
        <taxon>Eukaryota</taxon>
        <taxon>Fungi</taxon>
        <taxon>Dikarya</taxon>
        <taxon>Basidiomycota</taxon>
        <taxon>Agaricomycotina</taxon>
        <taxon>Agaricomycetes</taxon>
        <taxon>Agaricomycetidae</taxon>
        <taxon>Boletales</taxon>
        <taxon>Sclerodermatineae</taxon>
        <taxon>Pisolithaceae</taxon>
        <taxon>Pisolithus</taxon>
    </lineage>
</organism>
<dbReference type="OrthoDB" id="2798132at2759"/>
<dbReference type="HOGENOM" id="CLU_122982_0_0_1"/>
<sequence length="193" mass="22641">MPAPPKVEPPHKLTFATNSVWNTTFAAEGDKFYYEIVTRFWHPHLTKINQYDYEARVVNCVAEIESLPKKEVKVRFNMPNAEGEWIRASDFVKTDGSGIPESGGTFTAGDGVTYRWKTHKRRFRLVKVDDEDKIPLAEYHPYKRHFFVFRMSHHAWLEVKPEAAVALEKVIVSYLVVERRRRQAKIRIKLEHK</sequence>
<proteinExistence type="predicted"/>
<dbReference type="Proteomes" id="UP000054018">
    <property type="component" value="Unassembled WGS sequence"/>
</dbReference>
<evidence type="ECO:0000313" key="2">
    <source>
        <dbReference type="EMBL" id="KIK27605.1"/>
    </source>
</evidence>
<dbReference type="Pfam" id="PF20236">
    <property type="entry name" value="DUF6593"/>
    <property type="match status" value="1"/>
</dbReference>
<gene>
    <name evidence="2" type="ORF">PISMIDRAFT_21974</name>
</gene>
<dbReference type="AlphaFoldDB" id="A0A0C9YRD5"/>
<name>A0A0C9YRD5_9AGAM</name>
<evidence type="ECO:0000259" key="1">
    <source>
        <dbReference type="Pfam" id="PF20236"/>
    </source>
</evidence>
<evidence type="ECO:0000313" key="3">
    <source>
        <dbReference type="Proteomes" id="UP000054018"/>
    </source>
</evidence>
<dbReference type="InterPro" id="IPR046528">
    <property type="entry name" value="DUF6593"/>
</dbReference>
<accession>A0A0C9YRD5</accession>
<dbReference type="EMBL" id="KN833695">
    <property type="protein sequence ID" value="KIK27605.1"/>
    <property type="molecule type" value="Genomic_DNA"/>
</dbReference>
<protein>
    <submittedName>
        <fullName evidence="2">Unplaced genomic scaffold scaffold_11, whole genome shotgun sequence</fullName>
    </submittedName>
</protein>
<reference evidence="3" key="2">
    <citation type="submission" date="2015-01" db="EMBL/GenBank/DDBJ databases">
        <title>Evolutionary Origins and Diversification of the Mycorrhizal Mutualists.</title>
        <authorList>
            <consortium name="DOE Joint Genome Institute"/>
            <consortium name="Mycorrhizal Genomics Consortium"/>
            <person name="Kohler A."/>
            <person name="Kuo A."/>
            <person name="Nagy L.G."/>
            <person name="Floudas D."/>
            <person name="Copeland A."/>
            <person name="Barry K.W."/>
            <person name="Cichocki N."/>
            <person name="Veneault-Fourrey C."/>
            <person name="LaButti K."/>
            <person name="Lindquist E.A."/>
            <person name="Lipzen A."/>
            <person name="Lundell T."/>
            <person name="Morin E."/>
            <person name="Murat C."/>
            <person name="Riley R."/>
            <person name="Ohm R."/>
            <person name="Sun H."/>
            <person name="Tunlid A."/>
            <person name="Henrissat B."/>
            <person name="Grigoriev I.V."/>
            <person name="Hibbett D.S."/>
            <person name="Martin F."/>
        </authorList>
    </citation>
    <scope>NUCLEOTIDE SEQUENCE [LARGE SCALE GENOMIC DNA]</scope>
    <source>
        <strain evidence="3">441</strain>
    </source>
</reference>
<feature type="domain" description="DUF6593" evidence="1">
    <location>
        <begin position="18"/>
        <end position="183"/>
    </location>
</feature>
<reference evidence="2 3" key="1">
    <citation type="submission" date="2014-04" db="EMBL/GenBank/DDBJ databases">
        <authorList>
            <consortium name="DOE Joint Genome Institute"/>
            <person name="Kuo A."/>
            <person name="Kohler A."/>
            <person name="Costa M.D."/>
            <person name="Nagy L.G."/>
            <person name="Floudas D."/>
            <person name="Copeland A."/>
            <person name="Barry K.W."/>
            <person name="Cichocki N."/>
            <person name="Veneault-Fourrey C."/>
            <person name="LaButti K."/>
            <person name="Lindquist E.A."/>
            <person name="Lipzen A."/>
            <person name="Lundell T."/>
            <person name="Morin E."/>
            <person name="Murat C."/>
            <person name="Sun H."/>
            <person name="Tunlid A."/>
            <person name="Henrissat B."/>
            <person name="Grigoriev I.V."/>
            <person name="Hibbett D.S."/>
            <person name="Martin F."/>
            <person name="Nordberg H.P."/>
            <person name="Cantor M.N."/>
            <person name="Hua S.X."/>
        </authorList>
    </citation>
    <scope>NUCLEOTIDE SEQUENCE [LARGE SCALE GENOMIC DNA]</scope>
    <source>
        <strain evidence="2 3">441</strain>
    </source>
</reference>
<keyword evidence="3" id="KW-1185">Reference proteome</keyword>